<dbReference type="RefSeq" id="WP_122202385.1">
    <property type="nucleotide sequence ID" value="NZ_CABJFV010000041.1"/>
</dbReference>
<organism evidence="1 2">
    <name type="scientific">Bacteroides nordii</name>
    <dbReference type="NCBI Taxonomy" id="291645"/>
    <lineage>
        <taxon>Bacteria</taxon>
        <taxon>Pseudomonadati</taxon>
        <taxon>Bacteroidota</taxon>
        <taxon>Bacteroidia</taxon>
        <taxon>Bacteroidales</taxon>
        <taxon>Bacteroidaceae</taxon>
        <taxon>Bacteroides</taxon>
    </lineage>
</organism>
<evidence type="ECO:0000313" key="2">
    <source>
        <dbReference type="Proteomes" id="UP000284379"/>
    </source>
</evidence>
<dbReference type="EMBL" id="QSGO01000041">
    <property type="protein sequence ID" value="RHB28422.1"/>
    <property type="molecule type" value="Genomic_DNA"/>
</dbReference>
<evidence type="ECO:0000313" key="1">
    <source>
        <dbReference type="EMBL" id="RHB28422.1"/>
    </source>
</evidence>
<name>A0A413V4C1_9BACE</name>
<sequence>MKKELLLIGLSLFSVTTSAQQIHSIISKKYGIEHKTSIKTKQTRQAETEKQKEYQKMVETQVNTSIARHKLENMRETIERASVNLLDEAVIEGSERRTYTYSPDGKRDEEKLYHWYNNEWRLDNVYKRIYTYDDQQRCTGRTILDDGREISKITISYEGGNTIYKYYRIGGPEQTLVADYEKGYDAEKRETLYKLYDERGILRDWREFRYDNEGDQVFMLFWNGAWDEYGSGTKYETVKEGLKSTRTSYQWNAEKKEWNVTDILTIINNEAKRSLSEERYAYNPNDGTIIYGEKETNVYDTYNRLISTVAEEYTNGKFEYSYKEEYTYWGTEAYDPDSEEEDFEGPLLTYSSSEWEDGKWVETEYGKIERNAQGVATKGYSKEIDEEYINNQYVFVINEEEGTFDSKGNLIASTGTCRYEDGTLLYNMKSEYEYNAQNKNIRSTFYRKYPANDTWMLHEEDREEYDSYGRATLRSYLYRDDSNNWQGYKSTYKYQFETKDNEYVAETEYRINSNGEFSTEPSHFRSHLLKGQIKETIDQYYEDGVIVNGNKQEEGTSSIQITLPNPERYDDHIEMEEVMESPEISYRASYIWDNGNWLLQDKNGFQQEGNNITVTFQVGDREIERNVYTYDDQKRIVAYIQYQDTEKRTEVAYSYNNDGLLDKKDENGIVTLYIYSKHEVTGIEKTTVSVLRIQGRSITTDSTETLLQVYSINGTLIASGTGTVTLPESGIYIVVTDTVRQKVMIQ</sequence>
<dbReference type="Proteomes" id="UP000284379">
    <property type="component" value="Unassembled WGS sequence"/>
</dbReference>
<dbReference type="AlphaFoldDB" id="A0A413V4C1"/>
<gene>
    <name evidence="1" type="ORF">DW888_20725</name>
</gene>
<proteinExistence type="predicted"/>
<comment type="caution">
    <text evidence="1">The sequence shown here is derived from an EMBL/GenBank/DDBJ whole genome shotgun (WGS) entry which is preliminary data.</text>
</comment>
<accession>A0A413V4C1</accession>
<reference evidence="1 2" key="1">
    <citation type="submission" date="2018-08" db="EMBL/GenBank/DDBJ databases">
        <title>A genome reference for cultivated species of the human gut microbiota.</title>
        <authorList>
            <person name="Zou Y."/>
            <person name="Xue W."/>
            <person name="Luo G."/>
        </authorList>
    </citation>
    <scope>NUCLEOTIDE SEQUENCE [LARGE SCALE GENOMIC DNA]</scope>
    <source>
        <strain evidence="1 2">AM40-30BH</strain>
    </source>
</reference>
<protein>
    <submittedName>
        <fullName evidence="1">Uncharacterized protein</fullName>
    </submittedName>
</protein>